<accession>A0A8K0NXJ5</accession>
<dbReference type="GO" id="GO:0070274">
    <property type="term" value="C:RES complex"/>
    <property type="evidence" value="ECO:0007669"/>
    <property type="project" value="TreeGrafter"/>
</dbReference>
<protein>
    <recommendedName>
        <fullName evidence="2">BUD13 homolog</fullName>
    </recommendedName>
</protein>
<name>A0A8K0NXJ5_LADFU</name>
<feature type="region of interest" description="Disordered" evidence="3">
    <location>
        <begin position="112"/>
        <end position="549"/>
    </location>
</feature>
<dbReference type="GO" id="GO:0003723">
    <property type="term" value="F:RNA binding"/>
    <property type="evidence" value="ECO:0007669"/>
    <property type="project" value="TreeGrafter"/>
</dbReference>
<comment type="caution">
    <text evidence="4">The sequence shown here is derived from an EMBL/GenBank/DDBJ whole genome shotgun (WGS) entry which is preliminary data.</text>
</comment>
<feature type="compositionally biased region" description="Basic and acidic residues" evidence="3">
    <location>
        <begin position="511"/>
        <end position="543"/>
    </location>
</feature>
<dbReference type="InterPro" id="IPR051112">
    <property type="entry name" value="CWC26_splicing_factor"/>
</dbReference>
<keyword evidence="5" id="KW-1185">Reference proteome</keyword>
<feature type="compositionally biased region" description="Basic and acidic residues" evidence="3">
    <location>
        <begin position="580"/>
        <end position="592"/>
    </location>
</feature>
<feature type="non-terminal residue" evidence="4">
    <location>
        <position position="1"/>
    </location>
</feature>
<feature type="region of interest" description="Disordered" evidence="3">
    <location>
        <begin position="576"/>
        <end position="602"/>
    </location>
</feature>
<feature type="compositionally biased region" description="Basic and acidic residues" evidence="3">
    <location>
        <begin position="343"/>
        <end position="352"/>
    </location>
</feature>
<feature type="compositionally biased region" description="Basic and acidic residues" evidence="3">
    <location>
        <begin position="445"/>
        <end position="473"/>
    </location>
</feature>
<proteinExistence type="inferred from homology"/>
<feature type="compositionally biased region" description="Basic and acidic residues" evidence="3">
    <location>
        <begin position="365"/>
        <end position="385"/>
    </location>
</feature>
<feature type="compositionally biased region" description="Basic and acidic residues" evidence="3">
    <location>
        <begin position="130"/>
        <end position="157"/>
    </location>
</feature>
<dbReference type="GO" id="GO:0000398">
    <property type="term" value="P:mRNA splicing, via spliceosome"/>
    <property type="evidence" value="ECO:0007669"/>
    <property type="project" value="TreeGrafter"/>
</dbReference>
<dbReference type="GO" id="GO:0005684">
    <property type="term" value="C:U2-type spliceosomal complex"/>
    <property type="evidence" value="ECO:0007669"/>
    <property type="project" value="TreeGrafter"/>
</dbReference>
<organism evidence="4 5">
    <name type="scientific">Ladona fulva</name>
    <name type="common">Scarce chaser dragonfly</name>
    <name type="synonym">Libellula fulva</name>
    <dbReference type="NCBI Taxonomy" id="123851"/>
    <lineage>
        <taxon>Eukaryota</taxon>
        <taxon>Metazoa</taxon>
        <taxon>Ecdysozoa</taxon>
        <taxon>Arthropoda</taxon>
        <taxon>Hexapoda</taxon>
        <taxon>Insecta</taxon>
        <taxon>Pterygota</taxon>
        <taxon>Palaeoptera</taxon>
        <taxon>Odonata</taxon>
        <taxon>Epiprocta</taxon>
        <taxon>Anisoptera</taxon>
        <taxon>Libelluloidea</taxon>
        <taxon>Libellulidae</taxon>
        <taxon>Ladona</taxon>
    </lineage>
</organism>
<dbReference type="OrthoDB" id="6022at2759"/>
<dbReference type="Proteomes" id="UP000792457">
    <property type="component" value="Unassembled WGS sequence"/>
</dbReference>
<dbReference type="AlphaFoldDB" id="A0A8K0NXJ5"/>
<evidence type="ECO:0000256" key="2">
    <source>
        <dbReference type="ARBA" id="ARBA00014454"/>
    </source>
</evidence>
<reference evidence="4" key="2">
    <citation type="submission" date="2017-10" db="EMBL/GenBank/DDBJ databases">
        <title>Ladona fulva Genome sequencing and assembly.</title>
        <authorList>
            <person name="Murali S."/>
            <person name="Richards S."/>
            <person name="Bandaranaike D."/>
            <person name="Bellair M."/>
            <person name="Blankenburg K."/>
            <person name="Chao H."/>
            <person name="Dinh H."/>
            <person name="Doddapaneni H."/>
            <person name="Dugan-Rocha S."/>
            <person name="Elkadiri S."/>
            <person name="Gnanaolivu R."/>
            <person name="Hernandez B."/>
            <person name="Skinner E."/>
            <person name="Javaid M."/>
            <person name="Lee S."/>
            <person name="Li M."/>
            <person name="Ming W."/>
            <person name="Munidasa M."/>
            <person name="Muniz J."/>
            <person name="Nguyen L."/>
            <person name="Hughes D."/>
            <person name="Osuji N."/>
            <person name="Pu L.-L."/>
            <person name="Puazo M."/>
            <person name="Qu C."/>
            <person name="Quiroz J."/>
            <person name="Raj R."/>
            <person name="Weissenberger G."/>
            <person name="Xin Y."/>
            <person name="Zou X."/>
            <person name="Han Y."/>
            <person name="Worley K."/>
            <person name="Muzny D."/>
            <person name="Gibbs R."/>
        </authorList>
    </citation>
    <scope>NUCLEOTIDE SEQUENCE</scope>
    <source>
        <strain evidence="4">Sampled in the wild</strain>
    </source>
</reference>
<feature type="compositionally biased region" description="Basic and acidic residues" evidence="3">
    <location>
        <begin position="420"/>
        <end position="429"/>
    </location>
</feature>
<evidence type="ECO:0000313" key="4">
    <source>
        <dbReference type="EMBL" id="KAG8225397.1"/>
    </source>
</evidence>
<reference evidence="4" key="1">
    <citation type="submission" date="2013-04" db="EMBL/GenBank/DDBJ databases">
        <authorList>
            <person name="Qu J."/>
            <person name="Murali S.C."/>
            <person name="Bandaranaike D."/>
            <person name="Bellair M."/>
            <person name="Blankenburg K."/>
            <person name="Chao H."/>
            <person name="Dinh H."/>
            <person name="Doddapaneni H."/>
            <person name="Downs B."/>
            <person name="Dugan-Rocha S."/>
            <person name="Elkadiri S."/>
            <person name="Gnanaolivu R.D."/>
            <person name="Hernandez B."/>
            <person name="Javaid M."/>
            <person name="Jayaseelan J.C."/>
            <person name="Lee S."/>
            <person name="Li M."/>
            <person name="Ming W."/>
            <person name="Munidasa M."/>
            <person name="Muniz J."/>
            <person name="Nguyen L."/>
            <person name="Ongeri F."/>
            <person name="Osuji N."/>
            <person name="Pu L.-L."/>
            <person name="Puazo M."/>
            <person name="Qu C."/>
            <person name="Quiroz J."/>
            <person name="Raj R."/>
            <person name="Weissenberger G."/>
            <person name="Xin Y."/>
            <person name="Zou X."/>
            <person name="Han Y."/>
            <person name="Richards S."/>
            <person name="Worley K."/>
            <person name="Muzny D."/>
            <person name="Gibbs R."/>
        </authorList>
    </citation>
    <scope>NUCLEOTIDE SEQUENCE</scope>
    <source>
        <strain evidence="4">Sampled in the wild</strain>
    </source>
</reference>
<feature type="compositionally biased region" description="Basic and acidic residues" evidence="3">
    <location>
        <begin position="287"/>
        <end position="305"/>
    </location>
</feature>
<gene>
    <name evidence="4" type="ORF">J437_LFUL004597</name>
</gene>
<evidence type="ECO:0000313" key="5">
    <source>
        <dbReference type="Proteomes" id="UP000792457"/>
    </source>
</evidence>
<dbReference type="PANTHER" id="PTHR31809">
    <property type="entry name" value="BUD13 HOMOLOG"/>
    <property type="match status" value="1"/>
</dbReference>
<evidence type="ECO:0000256" key="1">
    <source>
        <dbReference type="ARBA" id="ARBA00011069"/>
    </source>
</evidence>
<dbReference type="Pfam" id="PF09736">
    <property type="entry name" value="Bud13"/>
    <property type="match status" value="1"/>
</dbReference>
<dbReference type="PANTHER" id="PTHR31809:SF0">
    <property type="entry name" value="BUD13 HOMOLOG"/>
    <property type="match status" value="1"/>
</dbReference>
<dbReference type="InterPro" id="IPR018609">
    <property type="entry name" value="Bud13"/>
</dbReference>
<evidence type="ECO:0000256" key="3">
    <source>
        <dbReference type="SAM" id="MobiDB-lite"/>
    </source>
</evidence>
<feature type="compositionally biased region" description="Basic and acidic residues" evidence="3">
    <location>
        <begin position="190"/>
        <end position="218"/>
    </location>
</feature>
<comment type="similarity">
    <text evidence="1">Belongs to the CWC26 family.</text>
</comment>
<sequence>MSAPVINQKEYLKKYLSLGSDEKKKKKRKKAIKSNRVQIVDDDIDLKNMKPLDDSDFNLYELAEDAPQIAGIVDERPEELKALEVFRTSKWKIIQDENGIEDIKVKEEKVAITRRASSSDESVPSICNLIDEKYERNRTEKKAKSRFDEGRPSRRDPDDSDVSPPRKSKPSTDSDESPPRVPRDHRKSPRRDNVSKRRDSPPPRKSKHDTSGKSRADAYDSDVSPPRKYKTKERSQQSPPRKFRVDFDSDVSPPRKSRMKKNANESPPRKSRNRADSDSSPPRKPRARADSDESPPRKSRYKADSDGSPPRRQRRKVDSDGSPPRRTKYAADSDESPPRKRKPREDPGDYRGRPRYPQKPSSGAHSDESPPRKRKPRDDREDSRGRPSYPAKPSTSRGKHEQPPDSGQARRRGQSDSDESPPRKSDMSKRTKPSRWSNIDDEGESSGRHDSKDRKGVNRVGKQEKTLEGKKAGLQDSNALRMENMEHSLREREMFSKMSDELSGRNATTVVRDRATGKKRDIAREEEEKAAEREKENEKKEKYSMWGKGLKQVESLQSQLADDLYEMSKPLARYADDEDLEKHLKEQEREGDPMQEYVRSQK</sequence>
<feature type="compositionally biased region" description="Basic and acidic residues" evidence="3">
    <location>
        <begin position="483"/>
        <end position="503"/>
    </location>
</feature>
<dbReference type="EMBL" id="KZ308236">
    <property type="protein sequence ID" value="KAG8225397.1"/>
    <property type="molecule type" value="Genomic_DNA"/>
</dbReference>